<feature type="region of interest" description="Disordered" evidence="1">
    <location>
        <begin position="419"/>
        <end position="442"/>
    </location>
</feature>
<sequence>MNAFPRFRKDAPPRKRDDNTNDQEVNLDSGHVDYNGFPPLSRTYCDAGVWPAGEVLSNINSERNYTYRIPRVKRFHQDYSLPTTHAYENLKEIADMDRKARPILTIRNATPSDGTLSKSSTGGGEIPCGGISPYEHQGINNAQDGSLLMVQPVIFGRRSIDIHRAEFSAFLTGRSNMDTNIRSSSCPSWNGKSRADIIKNPDIYVDTPARPITTMEDPCDRPAEDTGVEVPLAHQKVNSGDYADVFGTFGSRDVFSAPEFCRPRANNITTRPRLEDIFPTTSGHRLTWAADAVVDQGPASSLPSETGHLNIPPSSKTSNSLNGRMSLISPDHTPPQRKGKNNNHNPGSDPLIETPAIKSHRLSWAANTTTKDCPVPTIIVDKPSSSSDADVNSTTTGRYLFKLGSLKIGSGFAPNARAKSPYPRDLNNASPNGCPSGVTEETTPRSKWATFSKNSRRAYPYIMKARSSISLRRACASPASTEGLCPSPVVAVDPIEISVESFRGRSRRNPVTSLSMVDEFRRKNDLLAMETGYRIPERVGSPTRSAKIELYGDEFYDGNFIGRAKKRLSKLFRVGGSTD</sequence>
<feature type="compositionally biased region" description="Polar residues" evidence="1">
    <location>
        <begin position="312"/>
        <end position="323"/>
    </location>
</feature>
<organism evidence="2 3">
    <name type="scientific">Morchella conica CCBAS932</name>
    <dbReference type="NCBI Taxonomy" id="1392247"/>
    <lineage>
        <taxon>Eukaryota</taxon>
        <taxon>Fungi</taxon>
        <taxon>Dikarya</taxon>
        <taxon>Ascomycota</taxon>
        <taxon>Pezizomycotina</taxon>
        <taxon>Pezizomycetes</taxon>
        <taxon>Pezizales</taxon>
        <taxon>Morchellaceae</taxon>
        <taxon>Morchella</taxon>
    </lineage>
</organism>
<protein>
    <submittedName>
        <fullName evidence="2">Uncharacterized protein</fullName>
    </submittedName>
</protein>
<name>A0A3N4KKH5_9PEZI</name>
<keyword evidence="3" id="KW-1185">Reference proteome</keyword>
<evidence type="ECO:0000313" key="3">
    <source>
        <dbReference type="Proteomes" id="UP000277580"/>
    </source>
</evidence>
<evidence type="ECO:0000256" key="1">
    <source>
        <dbReference type="SAM" id="MobiDB-lite"/>
    </source>
</evidence>
<dbReference type="InParanoid" id="A0A3N4KKH5"/>
<accession>A0A3N4KKH5</accession>
<evidence type="ECO:0000313" key="2">
    <source>
        <dbReference type="EMBL" id="RPB08831.1"/>
    </source>
</evidence>
<proteinExistence type="predicted"/>
<feature type="region of interest" description="Disordered" evidence="1">
    <location>
        <begin position="1"/>
        <end position="31"/>
    </location>
</feature>
<reference evidence="2 3" key="1">
    <citation type="journal article" date="2018" name="Nat. Ecol. Evol.">
        <title>Pezizomycetes genomes reveal the molecular basis of ectomycorrhizal truffle lifestyle.</title>
        <authorList>
            <person name="Murat C."/>
            <person name="Payen T."/>
            <person name="Noel B."/>
            <person name="Kuo A."/>
            <person name="Morin E."/>
            <person name="Chen J."/>
            <person name="Kohler A."/>
            <person name="Krizsan K."/>
            <person name="Balestrini R."/>
            <person name="Da Silva C."/>
            <person name="Montanini B."/>
            <person name="Hainaut M."/>
            <person name="Levati E."/>
            <person name="Barry K.W."/>
            <person name="Belfiori B."/>
            <person name="Cichocki N."/>
            <person name="Clum A."/>
            <person name="Dockter R.B."/>
            <person name="Fauchery L."/>
            <person name="Guy J."/>
            <person name="Iotti M."/>
            <person name="Le Tacon F."/>
            <person name="Lindquist E.A."/>
            <person name="Lipzen A."/>
            <person name="Malagnac F."/>
            <person name="Mello A."/>
            <person name="Molinier V."/>
            <person name="Miyauchi S."/>
            <person name="Poulain J."/>
            <person name="Riccioni C."/>
            <person name="Rubini A."/>
            <person name="Sitrit Y."/>
            <person name="Splivallo R."/>
            <person name="Traeger S."/>
            <person name="Wang M."/>
            <person name="Zifcakova L."/>
            <person name="Wipf D."/>
            <person name="Zambonelli A."/>
            <person name="Paolocci F."/>
            <person name="Nowrousian M."/>
            <person name="Ottonello S."/>
            <person name="Baldrian P."/>
            <person name="Spatafora J.W."/>
            <person name="Henrissat B."/>
            <person name="Nagy L.G."/>
            <person name="Aury J.M."/>
            <person name="Wincker P."/>
            <person name="Grigoriev I.V."/>
            <person name="Bonfante P."/>
            <person name="Martin F.M."/>
        </authorList>
    </citation>
    <scope>NUCLEOTIDE SEQUENCE [LARGE SCALE GENOMIC DNA]</scope>
    <source>
        <strain evidence="2 3">CCBAS932</strain>
    </source>
</reference>
<dbReference type="OrthoDB" id="5359413at2759"/>
<gene>
    <name evidence="2" type="ORF">P167DRAFT_608438</name>
</gene>
<feature type="compositionally biased region" description="Basic and acidic residues" evidence="1">
    <location>
        <begin position="7"/>
        <end position="19"/>
    </location>
</feature>
<dbReference type="EMBL" id="ML119158">
    <property type="protein sequence ID" value="RPB08831.1"/>
    <property type="molecule type" value="Genomic_DNA"/>
</dbReference>
<dbReference type="Proteomes" id="UP000277580">
    <property type="component" value="Unassembled WGS sequence"/>
</dbReference>
<feature type="region of interest" description="Disordered" evidence="1">
    <location>
        <begin position="297"/>
        <end position="353"/>
    </location>
</feature>
<dbReference type="AlphaFoldDB" id="A0A3N4KKH5"/>